<comment type="caution">
    <text evidence="8">The sequence shown here is derived from an EMBL/GenBank/DDBJ whole genome shotgun (WGS) entry which is preliminary data.</text>
</comment>
<keyword evidence="2" id="KW-0805">Transcription regulation</keyword>
<dbReference type="Gene3D" id="3.40.1810.10">
    <property type="entry name" value="Transcription factor, MADS-box"/>
    <property type="match status" value="1"/>
</dbReference>
<evidence type="ECO:0000256" key="4">
    <source>
        <dbReference type="ARBA" id="ARBA00023163"/>
    </source>
</evidence>
<evidence type="ECO:0000256" key="5">
    <source>
        <dbReference type="ARBA" id="ARBA00023242"/>
    </source>
</evidence>
<accession>A0ABD2XUZ4</accession>
<keyword evidence="9" id="KW-1185">Reference proteome</keyword>
<feature type="domain" description="MADS-box" evidence="7">
    <location>
        <begin position="1"/>
        <end position="61"/>
    </location>
</feature>
<dbReference type="Pfam" id="PF00319">
    <property type="entry name" value="SRF-TF"/>
    <property type="match status" value="1"/>
</dbReference>
<gene>
    <name evidence="8" type="ORF">ACH5RR_038337</name>
</gene>
<dbReference type="InterPro" id="IPR036879">
    <property type="entry name" value="TF_MADSbox_sf"/>
</dbReference>
<feature type="coiled-coil region" evidence="6">
    <location>
        <begin position="145"/>
        <end position="172"/>
    </location>
</feature>
<dbReference type="PANTHER" id="PTHR11945">
    <property type="entry name" value="MADS BOX PROTEIN"/>
    <property type="match status" value="1"/>
</dbReference>
<dbReference type="SMART" id="SM00432">
    <property type="entry name" value="MADS"/>
    <property type="match status" value="1"/>
</dbReference>
<proteinExistence type="predicted"/>
<keyword evidence="6" id="KW-0175">Coiled coil</keyword>
<evidence type="ECO:0000256" key="1">
    <source>
        <dbReference type="ARBA" id="ARBA00004123"/>
    </source>
</evidence>
<keyword evidence="4" id="KW-0804">Transcription</keyword>
<comment type="subcellular location">
    <subcellularLocation>
        <location evidence="1">Nucleus</location>
    </subcellularLocation>
</comment>
<reference evidence="8 9" key="1">
    <citation type="submission" date="2024-11" db="EMBL/GenBank/DDBJ databases">
        <title>A near-complete genome assembly of Cinchona calisaya.</title>
        <authorList>
            <person name="Lian D.C."/>
            <person name="Zhao X.W."/>
            <person name="Wei L."/>
        </authorList>
    </citation>
    <scope>NUCLEOTIDE SEQUENCE [LARGE SCALE GENOMIC DNA]</scope>
    <source>
        <tissue evidence="8">Nenye</tissue>
    </source>
</reference>
<dbReference type="InterPro" id="IPR002100">
    <property type="entry name" value="TF_MADSbox"/>
</dbReference>
<dbReference type="PROSITE" id="PS50066">
    <property type="entry name" value="MADS_BOX_2"/>
    <property type="match status" value="1"/>
</dbReference>
<dbReference type="EMBL" id="JBJUIK010000016">
    <property type="protein sequence ID" value="KAL3499244.1"/>
    <property type="molecule type" value="Genomic_DNA"/>
</dbReference>
<evidence type="ECO:0000259" key="7">
    <source>
        <dbReference type="PROSITE" id="PS50066"/>
    </source>
</evidence>
<sequence length="183" mass="21048">MVRRKVEIEKIEDKSKRQVAFSKRRKGLFKKAEELCRKCDCQLAIITFSMAGNLFAWGHPCVESIVDQYAAYNAENNNNNKKKRDTNLDLSLALRVDEEKELNSKRFCGDEGKEVNSKRFGKKKVDCEKRGLFVGDKKVDLPKVDNLEMEELQELMVKMEELKKKVVDRANEIRTKGLGSGSN</sequence>
<evidence type="ECO:0000313" key="8">
    <source>
        <dbReference type="EMBL" id="KAL3499244.1"/>
    </source>
</evidence>
<evidence type="ECO:0000256" key="2">
    <source>
        <dbReference type="ARBA" id="ARBA00023015"/>
    </source>
</evidence>
<dbReference type="SUPFAM" id="SSF55455">
    <property type="entry name" value="SRF-like"/>
    <property type="match status" value="1"/>
</dbReference>
<dbReference type="GO" id="GO:0003677">
    <property type="term" value="F:DNA binding"/>
    <property type="evidence" value="ECO:0007669"/>
    <property type="project" value="UniProtKB-KW"/>
</dbReference>
<evidence type="ECO:0000256" key="6">
    <source>
        <dbReference type="SAM" id="Coils"/>
    </source>
</evidence>
<dbReference type="Proteomes" id="UP001630127">
    <property type="component" value="Unassembled WGS sequence"/>
</dbReference>
<dbReference type="PANTHER" id="PTHR11945:SF779">
    <property type="entry name" value="AGAMOUS-LIKE MADS-BOX PROTEIN AGL61"/>
    <property type="match status" value="1"/>
</dbReference>
<dbReference type="PRINTS" id="PR00404">
    <property type="entry name" value="MADSDOMAIN"/>
</dbReference>
<evidence type="ECO:0000313" key="9">
    <source>
        <dbReference type="Proteomes" id="UP001630127"/>
    </source>
</evidence>
<keyword evidence="3" id="KW-0238">DNA-binding</keyword>
<keyword evidence="5" id="KW-0539">Nucleus</keyword>
<dbReference type="GO" id="GO:0005634">
    <property type="term" value="C:nucleus"/>
    <property type="evidence" value="ECO:0007669"/>
    <property type="project" value="UniProtKB-SubCell"/>
</dbReference>
<organism evidence="8 9">
    <name type="scientific">Cinchona calisaya</name>
    <dbReference type="NCBI Taxonomy" id="153742"/>
    <lineage>
        <taxon>Eukaryota</taxon>
        <taxon>Viridiplantae</taxon>
        <taxon>Streptophyta</taxon>
        <taxon>Embryophyta</taxon>
        <taxon>Tracheophyta</taxon>
        <taxon>Spermatophyta</taxon>
        <taxon>Magnoliopsida</taxon>
        <taxon>eudicotyledons</taxon>
        <taxon>Gunneridae</taxon>
        <taxon>Pentapetalae</taxon>
        <taxon>asterids</taxon>
        <taxon>lamiids</taxon>
        <taxon>Gentianales</taxon>
        <taxon>Rubiaceae</taxon>
        <taxon>Cinchonoideae</taxon>
        <taxon>Cinchoneae</taxon>
        <taxon>Cinchona</taxon>
    </lineage>
</organism>
<protein>
    <recommendedName>
        <fullName evidence="7">MADS-box domain-containing protein</fullName>
    </recommendedName>
</protein>
<evidence type="ECO:0000256" key="3">
    <source>
        <dbReference type="ARBA" id="ARBA00023125"/>
    </source>
</evidence>
<dbReference type="AlphaFoldDB" id="A0ABD2XUZ4"/>
<name>A0ABD2XUZ4_9GENT</name>